<dbReference type="EMBL" id="CM023488">
    <property type="protein sequence ID" value="KAH6923675.1"/>
    <property type="molecule type" value="Genomic_DNA"/>
</dbReference>
<proteinExistence type="predicted"/>
<organism evidence="1 2">
    <name type="scientific">Hyalomma asiaticum</name>
    <name type="common">Tick</name>
    <dbReference type="NCBI Taxonomy" id="266040"/>
    <lineage>
        <taxon>Eukaryota</taxon>
        <taxon>Metazoa</taxon>
        <taxon>Ecdysozoa</taxon>
        <taxon>Arthropoda</taxon>
        <taxon>Chelicerata</taxon>
        <taxon>Arachnida</taxon>
        <taxon>Acari</taxon>
        <taxon>Parasitiformes</taxon>
        <taxon>Ixodida</taxon>
        <taxon>Ixodoidea</taxon>
        <taxon>Ixodidae</taxon>
        <taxon>Hyalomminae</taxon>
        <taxon>Hyalomma</taxon>
    </lineage>
</organism>
<dbReference type="Proteomes" id="UP000821845">
    <property type="component" value="Chromosome 8"/>
</dbReference>
<evidence type="ECO:0000313" key="2">
    <source>
        <dbReference type="Proteomes" id="UP000821845"/>
    </source>
</evidence>
<evidence type="ECO:0000313" key="1">
    <source>
        <dbReference type="EMBL" id="KAH6923675.1"/>
    </source>
</evidence>
<protein>
    <submittedName>
        <fullName evidence="1">Uncharacterized protein</fullName>
    </submittedName>
</protein>
<accession>A0ACB7RNB2</accession>
<name>A0ACB7RNB2_HYAAI</name>
<comment type="caution">
    <text evidence="1">The sequence shown here is derived from an EMBL/GenBank/DDBJ whole genome shotgun (WGS) entry which is preliminary data.</text>
</comment>
<gene>
    <name evidence="1" type="ORF">HPB50_005137</name>
</gene>
<reference evidence="1" key="1">
    <citation type="submission" date="2020-05" db="EMBL/GenBank/DDBJ databases">
        <title>Large-scale comparative analyses of tick genomes elucidate their genetic diversity and vector capacities.</title>
        <authorList>
            <person name="Jia N."/>
            <person name="Wang J."/>
            <person name="Shi W."/>
            <person name="Du L."/>
            <person name="Sun Y."/>
            <person name="Zhan W."/>
            <person name="Jiang J."/>
            <person name="Wang Q."/>
            <person name="Zhang B."/>
            <person name="Ji P."/>
            <person name="Sakyi L.B."/>
            <person name="Cui X."/>
            <person name="Yuan T."/>
            <person name="Jiang B."/>
            <person name="Yang W."/>
            <person name="Lam T.T.-Y."/>
            <person name="Chang Q."/>
            <person name="Ding S."/>
            <person name="Wang X."/>
            <person name="Zhu J."/>
            <person name="Ruan X."/>
            <person name="Zhao L."/>
            <person name="Wei J."/>
            <person name="Que T."/>
            <person name="Du C."/>
            <person name="Cheng J."/>
            <person name="Dai P."/>
            <person name="Han X."/>
            <person name="Huang E."/>
            <person name="Gao Y."/>
            <person name="Liu J."/>
            <person name="Shao H."/>
            <person name="Ye R."/>
            <person name="Li L."/>
            <person name="Wei W."/>
            <person name="Wang X."/>
            <person name="Wang C."/>
            <person name="Yang T."/>
            <person name="Huo Q."/>
            <person name="Li W."/>
            <person name="Guo W."/>
            <person name="Chen H."/>
            <person name="Zhou L."/>
            <person name="Ni X."/>
            <person name="Tian J."/>
            <person name="Zhou Y."/>
            <person name="Sheng Y."/>
            <person name="Liu T."/>
            <person name="Pan Y."/>
            <person name="Xia L."/>
            <person name="Li J."/>
            <person name="Zhao F."/>
            <person name="Cao W."/>
        </authorList>
    </citation>
    <scope>NUCLEOTIDE SEQUENCE</scope>
    <source>
        <strain evidence="1">Hyas-2018</strain>
    </source>
</reference>
<keyword evidence="2" id="KW-1185">Reference proteome</keyword>
<sequence length="209" mass="22766">MSLVALLSESVNPRAVERSGNEEEYSEQDQLLEEILTVAKENGYKLRILKKAPLGPDSRSTSTVNKSTSLAWLKYSSWIGLATAVFMIPSRWSYVVALTARHVRVAKSASDGVHVSLEAAVRLAACFKAAKERHFRSQMSTLDQKSVKYGDKLGCPRKNHRSASSCRQPLPHEAGEDSAIPEIGTQSAAEANSSVANLLRHIGGPFDEG</sequence>